<evidence type="ECO:0000259" key="7">
    <source>
        <dbReference type="PROSITE" id="PS51202"/>
    </source>
</evidence>
<dbReference type="HOGENOM" id="CLU_112362_0_0_9"/>
<evidence type="ECO:0000259" key="6">
    <source>
        <dbReference type="PROSITE" id="PS50949"/>
    </source>
</evidence>
<reference evidence="9" key="1">
    <citation type="journal article" date="2010" name="Stand. Genomic Sci.">
        <title>Complete genome sequence of Syntrophothermus lipocalidus type strain (TGB-C1T).</title>
        <authorList>
            <consortium name="US DOE Joint Genome Institute (JGI-PGF)"/>
            <person name="Djao O."/>
            <person name="Zhang X."/>
            <person name="Lucas S."/>
            <person name="Lapidus A."/>
            <person name="Glavina Del Rio T."/>
            <person name="Nolan M."/>
            <person name="Tice H."/>
            <person name="Cheng J."/>
            <person name="Han C."/>
            <person name="Tapia R."/>
            <person name="Goodwin L."/>
            <person name="Pitluck S."/>
            <person name="Liolios K."/>
            <person name="Ivanova N."/>
            <person name="Mavromatis K."/>
            <person name="Mikhailova N."/>
            <person name="Ovchinnikova G."/>
            <person name="Pati A."/>
            <person name="Brambilla E."/>
            <person name="Chen A."/>
            <person name="Palaniappan K."/>
            <person name="Land M."/>
            <person name="Hauser L."/>
            <person name="Chang Y."/>
            <person name="Jeffries C."/>
            <person name="Rohde M."/>
            <person name="Sikorski J."/>
            <person name="Spring S."/>
            <person name="Goker M."/>
            <person name="Detter J."/>
            <person name="Woyke T."/>
            <person name="Bristow J."/>
            <person name="Eisen J."/>
            <person name="Markowitz V."/>
            <person name="Hugenholtz P."/>
            <person name="Kyrpides N."/>
            <person name="Klenk H."/>
        </authorList>
    </citation>
    <scope>NUCLEOTIDE SEQUENCE [LARGE SCALE GENOMIC DNA]</scope>
    <source>
        <strain evidence="9">DSM 12680 / TGB-C1</strain>
    </source>
</reference>
<dbReference type="PROSITE" id="PS50949">
    <property type="entry name" value="HTH_GNTR"/>
    <property type="match status" value="1"/>
</dbReference>
<feature type="region of interest" description="Disordered" evidence="5">
    <location>
        <begin position="1"/>
        <end position="26"/>
    </location>
</feature>
<dbReference type="InterPro" id="IPR000524">
    <property type="entry name" value="Tscrpt_reg_HTH_GntR"/>
</dbReference>
<dbReference type="SMART" id="SM00345">
    <property type="entry name" value="HTH_GNTR"/>
    <property type="match status" value="1"/>
</dbReference>
<feature type="coiled-coil region" evidence="4">
    <location>
        <begin position="109"/>
        <end position="143"/>
    </location>
</feature>
<feature type="domain" description="HTH gntR-type" evidence="6">
    <location>
        <begin position="25"/>
        <end position="93"/>
    </location>
</feature>
<accession>D7CL37</accession>
<sequence length="223" mass="24922">MKSSILSGSNNGRNKNKNERSTSDMPRYEQIALEIASKIARKHYKQGEKLYGRSALAGQYNVSPETIRRAVALLQSMNVVVAQPGRGIIVGTAEAAEAFIKEFESRYIVQDMCNQIVQLVEERNRLNREIDEILNKLVAYTTRMAGRLQKIEEIQVPRGSYLVGKSLSAVDFRARTGATVLAVERNGEQIFSPDVSFIIQEADILVFVGPPESKNKVYDLVNT</sequence>
<evidence type="ECO:0000256" key="2">
    <source>
        <dbReference type="ARBA" id="ARBA00023125"/>
    </source>
</evidence>
<evidence type="ECO:0000256" key="5">
    <source>
        <dbReference type="SAM" id="MobiDB-lite"/>
    </source>
</evidence>
<dbReference type="GO" id="GO:0003677">
    <property type="term" value="F:DNA binding"/>
    <property type="evidence" value="ECO:0007669"/>
    <property type="project" value="UniProtKB-KW"/>
</dbReference>
<protein>
    <submittedName>
        <fullName evidence="8">Transcriptional regulator, GntR family</fullName>
    </submittedName>
</protein>
<dbReference type="PANTHER" id="PTHR44846:SF17">
    <property type="entry name" value="GNTR-FAMILY TRANSCRIPTIONAL REGULATOR"/>
    <property type="match status" value="1"/>
</dbReference>
<dbReference type="GO" id="GO:0045892">
    <property type="term" value="P:negative regulation of DNA-templated transcription"/>
    <property type="evidence" value="ECO:0007669"/>
    <property type="project" value="TreeGrafter"/>
</dbReference>
<dbReference type="InterPro" id="IPR036721">
    <property type="entry name" value="RCK_C_sf"/>
</dbReference>
<dbReference type="GO" id="GO:0006813">
    <property type="term" value="P:potassium ion transport"/>
    <property type="evidence" value="ECO:0007669"/>
    <property type="project" value="InterPro"/>
</dbReference>
<proteinExistence type="predicted"/>
<dbReference type="PROSITE" id="PS51202">
    <property type="entry name" value="RCK_C"/>
    <property type="match status" value="1"/>
</dbReference>
<evidence type="ECO:0000256" key="3">
    <source>
        <dbReference type="ARBA" id="ARBA00023163"/>
    </source>
</evidence>
<dbReference type="InterPro" id="IPR050679">
    <property type="entry name" value="Bact_HTH_transcr_reg"/>
</dbReference>
<dbReference type="eggNOG" id="COG0490">
    <property type="taxonomic scope" value="Bacteria"/>
</dbReference>
<dbReference type="GO" id="GO:0003700">
    <property type="term" value="F:DNA-binding transcription factor activity"/>
    <property type="evidence" value="ECO:0007669"/>
    <property type="project" value="InterPro"/>
</dbReference>
<keyword evidence="2" id="KW-0238">DNA-binding</keyword>
<dbReference type="InterPro" id="IPR006037">
    <property type="entry name" value="RCK_C"/>
</dbReference>
<keyword evidence="9" id="KW-1185">Reference proteome</keyword>
<evidence type="ECO:0000256" key="4">
    <source>
        <dbReference type="SAM" id="Coils"/>
    </source>
</evidence>
<dbReference type="KEGG" id="slp:Slip_0639"/>
<dbReference type="Gene3D" id="1.10.10.10">
    <property type="entry name" value="Winged helix-like DNA-binding domain superfamily/Winged helix DNA-binding domain"/>
    <property type="match status" value="1"/>
</dbReference>
<keyword evidence="4" id="KW-0175">Coiled coil</keyword>
<dbReference type="AlphaFoldDB" id="D7CL37"/>
<dbReference type="Proteomes" id="UP000000378">
    <property type="component" value="Chromosome"/>
</dbReference>
<dbReference type="RefSeq" id="WP_013174824.1">
    <property type="nucleotide sequence ID" value="NC_014220.1"/>
</dbReference>
<dbReference type="EMBL" id="CP002048">
    <property type="protein sequence ID" value="ADI01422.1"/>
    <property type="molecule type" value="Genomic_DNA"/>
</dbReference>
<reference evidence="8 9" key="2">
    <citation type="journal article" date="2010" name="Stand. Genomic Sci.">
        <title>Complete genome sequence of Syntrophothermus lipocalidus type strain (TGB-C1).</title>
        <authorList>
            <person name="Djao O.D."/>
            <person name="Zhang X."/>
            <person name="Lucas S."/>
            <person name="Lapidus A."/>
            <person name="Del Rio T.G."/>
            <person name="Nolan M."/>
            <person name="Tice H."/>
            <person name="Cheng J.F."/>
            <person name="Han C."/>
            <person name="Tapia R."/>
            <person name="Goodwin L."/>
            <person name="Pitluck S."/>
            <person name="Liolios K."/>
            <person name="Ivanova N."/>
            <person name="Mavromatis K."/>
            <person name="Mikhailova N."/>
            <person name="Ovchinnikova G."/>
            <person name="Pati A."/>
            <person name="Brambilla E."/>
            <person name="Chen A."/>
            <person name="Palaniappan K."/>
            <person name="Land M."/>
            <person name="Hauser L."/>
            <person name="Chang Y.J."/>
            <person name="Jeffries C.D."/>
            <person name="Rohde M."/>
            <person name="Sikorski J."/>
            <person name="Spring S."/>
            <person name="Goker M."/>
            <person name="Detter J.C."/>
            <person name="Woyke T."/>
            <person name="Bristow J."/>
            <person name="Eisen J.A."/>
            <person name="Markowitz V."/>
            <person name="Hugenholtz P."/>
            <person name="Kyrpides N.C."/>
            <person name="Klenk H.P."/>
        </authorList>
    </citation>
    <scope>NUCLEOTIDE SEQUENCE [LARGE SCALE GENOMIC DNA]</scope>
    <source>
        <strain evidence="9">DSM 12680 / TGB-C1</strain>
    </source>
</reference>
<dbReference type="SUPFAM" id="SSF46785">
    <property type="entry name" value="Winged helix' DNA-binding domain"/>
    <property type="match status" value="1"/>
</dbReference>
<gene>
    <name evidence="8" type="ordered locus">Slip_0639</name>
</gene>
<dbReference type="Gene3D" id="3.30.70.1450">
    <property type="entry name" value="Regulator of K+ conductance, C-terminal domain"/>
    <property type="match status" value="1"/>
</dbReference>
<dbReference type="GO" id="GO:0008324">
    <property type="term" value="F:monoatomic cation transmembrane transporter activity"/>
    <property type="evidence" value="ECO:0007669"/>
    <property type="project" value="InterPro"/>
</dbReference>
<dbReference type="SUPFAM" id="SSF116726">
    <property type="entry name" value="TrkA C-terminal domain-like"/>
    <property type="match status" value="1"/>
</dbReference>
<name>D7CL37_SYNLT</name>
<keyword evidence="3" id="KW-0804">Transcription</keyword>
<dbReference type="Pfam" id="PF00392">
    <property type="entry name" value="GntR"/>
    <property type="match status" value="1"/>
</dbReference>
<evidence type="ECO:0000313" key="9">
    <source>
        <dbReference type="Proteomes" id="UP000000378"/>
    </source>
</evidence>
<keyword evidence="1" id="KW-0805">Transcription regulation</keyword>
<dbReference type="eggNOG" id="COG2188">
    <property type="taxonomic scope" value="Bacteria"/>
</dbReference>
<dbReference type="Pfam" id="PF02080">
    <property type="entry name" value="TrkA_C"/>
    <property type="match status" value="1"/>
</dbReference>
<evidence type="ECO:0000256" key="1">
    <source>
        <dbReference type="ARBA" id="ARBA00023015"/>
    </source>
</evidence>
<dbReference type="CDD" id="cd07377">
    <property type="entry name" value="WHTH_GntR"/>
    <property type="match status" value="1"/>
</dbReference>
<organism evidence="8 9">
    <name type="scientific">Syntrophothermus lipocalidus (strain DSM 12680 / TGB-C1)</name>
    <dbReference type="NCBI Taxonomy" id="643648"/>
    <lineage>
        <taxon>Bacteria</taxon>
        <taxon>Bacillati</taxon>
        <taxon>Bacillota</taxon>
        <taxon>Clostridia</taxon>
        <taxon>Eubacteriales</taxon>
        <taxon>Syntrophomonadaceae</taxon>
        <taxon>Syntrophothermus</taxon>
    </lineage>
</organism>
<feature type="domain" description="RCK C-terminal" evidence="7">
    <location>
        <begin position="139"/>
        <end position="223"/>
    </location>
</feature>
<dbReference type="PANTHER" id="PTHR44846">
    <property type="entry name" value="MANNOSYL-D-GLYCERATE TRANSPORT/METABOLISM SYSTEM REPRESSOR MNGR-RELATED"/>
    <property type="match status" value="1"/>
</dbReference>
<dbReference type="InterPro" id="IPR036390">
    <property type="entry name" value="WH_DNA-bd_sf"/>
</dbReference>
<dbReference type="STRING" id="643648.Slip_0639"/>
<evidence type="ECO:0000313" key="8">
    <source>
        <dbReference type="EMBL" id="ADI01422.1"/>
    </source>
</evidence>
<dbReference type="InterPro" id="IPR036388">
    <property type="entry name" value="WH-like_DNA-bd_sf"/>
</dbReference>